<accession>A0ABP9FAU6</accession>
<feature type="chain" id="PRO_5046966116" evidence="1">
    <location>
        <begin position="27"/>
        <end position="98"/>
    </location>
</feature>
<feature type="signal peptide" evidence="1">
    <location>
        <begin position="1"/>
        <end position="26"/>
    </location>
</feature>
<name>A0ABP9FAU6_9FLAO</name>
<reference evidence="3" key="1">
    <citation type="journal article" date="2019" name="Int. J. Syst. Evol. Microbiol.">
        <title>The Global Catalogue of Microorganisms (GCM) 10K type strain sequencing project: providing services to taxonomists for standard genome sequencing and annotation.</title>
        <authorList>
            <consortium name="The Broad Institute Genomics Platform"/>
            <consortium name="The Broad Institute Genome Sequencing Center for Infectious Disease"/>
            <person name="Wu L."/>
            <person name="Ma J."/>
        </authorList>
    </citation>
    <scope>NUCLEOTIDE SEQUENCE [LARGE SCALE GENOMIC DNA]</scope>
    <source>
        <strain evidence="3">JCM 18274</strain>
    </source>
</reference>
<protein>
    <submittedName>
        <fullName evidence="2">Increased serum survival lipoprotein Iss</fullName>
    </submittedName>
</protein>
<organism evidence="2 3">
    <name type="scientific">Flaviramulus aquimarinus</name>
    <dbReference type="NCBI Taxonomy" id="1170456"/>
    <lineage>
        <taxon>Bacteria</taxon>
        <taxon>Pseudomonadati</taxon>
        <taxon>Bacteroidota</taxon>
        <taxon>Flavobacteriia</taxon>
        <taxon>Flavobacteriales</taxon>
        <taxon>Flavobacteriaceae</taxon>
        <taxon>Flaviramulus</taxon>
    </lineage>
</organism>
<comment type="caution">
    <text evidence="2">The sequence shown here is derived from an EMBL/GenBank/DDBJ whole genome shotgun (WGS) entry which is preliminary data.</text>
</comment>
<dbReference type="RefSeq" id="WP_345274375.1">
    <property type="nucleotide sequence ID" value="NZ_BAABJH010000006.1"/>
</dbReference>
<sequence>MIKKTMKMMSVVFAASMLLTSCYSYTSVVGSGSQGNNQTTKWNHYVIYGLAPVGVSDSKQMADGAKNYTVHTRQSFVNGLVSAITFGIYTPTVTTVTK</sequence>
<dbReference type="Pfam" id="PF06291">
    <property type="entry name" value="Lambda_Bor"/>
    <property type="match status" value="1"/>
</dbReference>
<dbReference type="EMBL" id="BAABJH010000006">
    <property type="protein sequence ID" value="GAA4898193.1"/>
    <property type="molecule type" value="Genomic_DNA"/>
</dbReference>
<keyword evidence="2" id="KW-0449">Lipoprotein</keyword>
<keyword evidence="3" id="KW-1185">Reference proteome</keyword>
<dbReference type="InterPro" id="IPR010438">
    <property type="entry name" value="Lambda_Bor"/>
</dbReference>
<evidence type="ECO:0000313" key="2">
    <source>
        <dbReference type="EMBL" id="GAA4898193.1"/>
    </source>
</evidence>
<keyword evidence="1" id="KW-0732">Signal</keyword>
<dbReference type="PROSITE" id="PS51257">
    <property type="entry name" value="PROKAR_LIPOPROTEIN"/>
    <property type="match status" value="1"/>
</dbReference>
<gene>
    <name evidence="2" type="primary">iss</name>
    <name evidence="2" type="ORF">GCM10023311_23790</name>
</gene>
<proteinExistence type="predicted"/>
<evidence type="ECO:0000256" key="1">
    <source>
        <dbReference type="SAM" id="SignalP"/>
    </source>
</evidence>
<evidence type="ECO:0000313" key="3">
    <source>
        <dbReference type="Proteomes" id="UP001500433"/>
    </source>
</evidence>
<dbReference type="Proteomes" id="UP001500433">
    <property type="component" value="Unassembled WGS sequence"/>
</dbReference>